<name>A0A0A2A722_PROMR</name>
<protein>
    <submittedName>
        <fullName evidence="1">Uncharacterized protein</fullName>
    </submittedName>
</protein>
<reference evidence="2" key="1">
    <citation type="journal article" date="2014" name="Sci. Data">
        <title>Genomes of diverse isolates of the marine cyanobacterium Prochlorococcus.</title>
        <authorList>
            <person name="Biller S."/>
            <person name="Berube P."/>
            <person name="Thompson J."/>
            <person name="Kelly L."/>
            <person name="Roggensack S."/>
            <person name="Awad L."/>
            <person name="Roache-Johnson K."/>
            <person name="Ding H."/>
            <person name="Giovannoni S.J."/>
            <person name="Moore L.R."/>
            <person name="Chisholm S.W."/>
        </authorList>
    </citation>
    <scope>NUCLEOTIDE SEQUENCE [LARGE SCALE GENOMIC DNA]</scope>
    <source>
        <strain evidence="2">MIT 9201</strain>
    </source>
</reference>
<gene>
    <name evidence="1" type="ORF">EU95_0486</name>
</gene>
<dbReference type="Proteomes" id="UP000030355">
    <property type="component" value="Unassembled WGS sequence"/>
</dbReference>
<dbReference type="AlphaFoldDB" id="A0A0A2A722"/>
<accession>A0A0A2A722</accession>
<dbReference type="EMBL" id="JNAL01000007">
    <property type="protein sequence ID" value="KGF96601.1"/>
    <property type="molecule type" value="Genomic_DNA"/>
</dbReference>
<proteinExistence type="predicted"/>
<organism evidence="1 2">
    <name type="scientific">Prochlorococcus marinus str. MIT 9201</name>
    <dbReference type="NCBI Taxonomy" id="93057"/>
    <lineage>
        <taxon>Bacteria</taxon>
        <taxon>Bacillati</taxon>
        <taxon>Cyanobacteriota</taxon>
        <taxon>Cyanophyceae</taxon>
        <taxon>Synechococcales</taxon>
        <taxon>Prochlorococcaceae</taxon>
        <taxon>Prochlorococcus</taxon>
    </lineage>
</organism>
<evidence type="ECO:0000313" key="2">
    <source>
        <dbReference type="Proteomes" id="UP000030355"/>
    </source>
</evidence>
<sequence>MAKRNMNISTSWKLIHNLNSFLKLQKSIKDRKKLIPYLLN</sequence>
<evidence type="ECO:0000313" key="1">
    <source>
        <dbReference type="EMBL" id="KGF96601.1"/>
    </source>
</evidence>
<comment type="caution">
    <text evidence="1">The sequence shown here is derived from an EMBL/GenBank/DDBJ whole genome shotgun (WGS) entry which is preliminary data.</text>
</comment>